<protein>
    <submittedName>
        <fullName evidence="2">Uncharacterized protein</fullName>
    </submittedName>
</protein>
<evidence type="ECO:0000313" key="2">
    <source>
        <dbReference type="EMBL" id="KAG8173472.1"/>
    </source>
</evidence>
<organism evidence="2 3">
    <name type="scientific">Oedothorax gibbosus</name>
    <dbReference type="NCBI Taxonomy" id="931172"/>
    <lineage>
        <taxon>Eukaryota</taxon>
        <taxon>Metazoa</taxon>
        <taxon>Ecdysozoa</taxon>
        <taxon>Arthropoda</taxon>
        <taxon>Chelicerata</taxon>
        <taxon>Arachnida</taxon>
        <taxon>Araneae</taxon>
        <taxon>Araneomorphae</taxon>
        <taxon>Entelegynae</taxon>
        <taxon>Araneoidea</taxon>
        <taxon>Linyphiidae</taxon>
        <taxon>Erigoninae</taxon>
        <taxon>Oedothorax</taxon>
    </lineage>
</organism>
<feature type="region of interest" description="Disordered" evidence="1">
    <location>
        <begin position="1"/>
        <end position="20"/>
    </location>
</feature>
<evidence type="ECO:0000256" key="1">
    <source>
        <dbReference type="SAM" id="MobiDB-lite"/>
    </source>
</evidence>
<proteinExistence type="predicted"/>
<evidence type="ECO:0000313" key="3">
    <source>
        <dbReference type="Proteomes" id="UP000827092"/>
    </source>
</evidence>
<dbReference type="EMBL" id="JAFNEN010001721">
    <property type="protein sequence ID" value="KAG8173472.1"/>
    <property type="molecule type" value="Genomic_DNA"/>
</dbReference>
<comment type="caution">
    <text evidence="2">The sequence shown here is derived from an EMBL/GenBank/DDBJ whole genome shotgun (WGS) entry which is preliminary data.</text>
</comment>
<accession>A0AAV6TNB6</accession>
<dbReference type="AlphaFoldDB" id="A0AAV6TNB6"/>
<name>A0AAV6TNB6_9ARAC</name>
<dbReference type="Proteomes" id="UP000827092">
    <property type="component" value="Unassembled WGS sequence"/>
</dbReference>
<keyword evidence="3" id="KW-1185">Reference proteome</keyword>
<reference evidence="2 3" key="1">
    <citation type="journal article" date="2022" name="Nat. Ecol. Evol.">
        <title>A masculinizing supergene underlies an exaggerated male reproductive morph in a spider.</title>
        <authorList>
            <person name="Hendrickx F."/>
            <person name="De Corte Z."/>
            <person name="Sonet G."/>
            <person name="Van Belleghem S.M."/>
            <person name="Kostlbacher S."/>
            <person name="Vangestel C."/>
        </authorList>
    </citation>
    <scope>NUCLEOTIDE SEQUENCE [LARGE SCALE GENOMIC DNA]</scope>
    <source>
        <strain evidence="2">W744_W776</strain>
    </source>
</reference>
<sequence length="78" mass="8835">MNRACGRIPAASPSAGTPYALFRRNTTNNLREGMDTGAQVKNPFFTRSQQNAKPRNDGFLPYSFRGYVFENELFVELE</sequence>
<gene>
    <name evidence="2" type="ORF">JTE90_020797</name>
</gene>